<evidence type="ECO:0000259" key="2">
    <source>
        <dbReference type="Pfam" id="PF25482"/>
    </source>
</evidence>
<reference evidence="3 4" key="1">
    <citation type="submission" date="2023-01" db="EMBL/GenBank/DDBJ databases">
        <title>Analysis of 21 Apiospora genomes using comparative genomics revels a genus with tremendous synthesis potential of carbohydrate active enzymes and secondary metabolites.</title>
        <authorList>
            <person name="Sorensen T."/>
        </authorList>
    </citation>
    <scope>NUCLEOTIDE SEQUENCE [LARGE SCALE GENOMIC DNA]</scope>
    <source>
        <strain evidence="3 4">CBS 20057</strain>
    </source>
</reference>
<accession>A0ABR1SIF4</accession>
<gene>
    <name evidence="3" type="ORF">PG991_002686</name>
</gene>
<comment type="caution">
    <text evidence="3">The sequence shown here is derived from an EMBL/GenBank/DDBJ whole genome shotgun (WGS) entry which is preliminary data.</text>
</comment>
<evidence type="ECO:0000313" key="3">
    <source>
        <dbReference type="EMBL" id="KAK8033288.1"/>
    </source>
</evidence>
<feature type="compositionally biased region" description="Basic and acidic residues" evidence="1">
    <location>
        <begin position="7"/>
        <end position="16"/>
    </location>
</feature>
<dbReference type="InterPro" id="IPR057227">
    <property type="entry name" value="DUF7905"/>
</dbReference>
<organism evidence="3 4">
    <name type="scientific">Apiospora marii</name>
    <dbReference type="NCBI Taxonomy" id="335849"/>
    <lineage>
        <taxon>Eukaryota</taxon>
        <taxon>Fungi</taxon>
        <taxon>Dikarya</taxon>
        <taxon>Ascomycota</taxon>
        <taxon>Pezizomycotina</taxon>
        <taxon>Sordariomycetes</taxon>
        <taxon>Xylariomycetidae</taxon>
        <taxon>Amphisphaeriales</taxon>
        <taxon>Apiosporaceae</taxon>
        <taxon>Apiospora</taxon>
    </lineage>
</organism>
<protein>
    <recommendedName>
        <fullName evidence="2">DUF7905 domain-containing protein</fullName>
    </recommendedName>
</protein>
<proteinExistence type="predicted"/>
<sequence>MGDLIDFNERSPRKGASDSSAGVSLIAEPSILDEPCPDGIAGLAIECSPSCVENDPPTENGLKTGAVAEHPQDAGTSAIQIQPPSPVPSIASGSEVPKPLLLQTRLARRPAPYRPPRRQPVGDIWDTCIQKQWAYGRTGCLQHQGEREKSEITVSRYLICHDAELAEGVLEGVAKELDQTDSTVEIIENQHVQFLRIQDPSAEINAQRLNMARTLTDEFISDKTVTTRATFVEPSSCPLSGFEVFLDPQTQESKDVGVRPVVRPCENIMDSLPTDRIDEDPSYYGNFCQQLSTILKRVGSLNSGYNLKVVFGRYIVTTYPKTKEKYDIEGFRKLMGQSRCQGKLVSQLGGPNDAIRILNALKREDGVFEPPGVNTRSLDNIKPTFTFDVYSAQHRFTSQLVREGDATVFSMKKLQCFPLQDKDSAEFCYDTLCLGRNFDWKIQLMNEVAELEESYQSLKTYLTAARITLPSTPMNSDPDLAMFPHVKLSLDGNEPNKILMNNIQKTAISSVYSFRYGLTNYILEFVIRREWKNVRDMTLRHEPSSVNYSINLKGEHWGDYNGNRATDFTGSGRGWGSELEHLLPNNPGQDAATGNRRVEALLHMINEIHKILVVA</sequence>
<dbReference type="Pfam" id="PF25482">
    <property type="entry name" value="DUF7905"/>
    <property type="match status" value="1"/>
</dbReference>
<evidence type="ECO:0000256" key="1">
    <source>
        <dbReference type="SAM" id="MobiDB-lite"/>
    </source>
</evidence>
<evidence type="ECO:0000313" key="4">
    <source>
        <dbReference type="Proteomes" id="UP001396898"/>
    </source>
</evidence>
<dbReference type="EMBL" id="JAQQWI010000006">
    <property type="protein sequence ID" value="KAK8033288.1"/>
    <property type="molecule type" value="Genomic_DNA"/>
</dbReference>
<keyword evidence="4" id="KW-1185">Reference proteome</keyword>
<name>A0ABR1SIF4_9PEZI</name>
<dbReference type="Proteomes" id="UP001396898">
    <property type="component" value="Unassembled WGS sequence"/>
</dbReference>
<feature type="region of interest" description="Disordered" evidence="1">
    <location>
        <begin position="1"/>
        <end position="22"/>
    </location>
</feature>
<feature type="domain" description="DUF7905" evidence="2">
    <location>
        <begin position="290"/>
        <end position="559"/>
    </location>
</feature>